<dbReference type="GO" id="GO:0006814">
    <property type="term" value="P:sodium ion transport"/>
    <property type="evidence" value="ECO:0007669"/>
    <property type="project" value="UniProtKB-KW"/>
</dbReference>
<proteinExistence type="inferred from homology"/>
<evidence type="ECO:0000256" key="5">
    <source>
        <dbReference type="ARBA" id="ARBA00022692"/>
    </source>
</evidence>
<evidence type="ECO:0000256" key="4">
    <source>
        <dbReference type="ARBA" id="ARBA00022475"/>
    </source>
</evidence>
<keyword evidence="9" id="KW-0406">Ion transport</keyword>
<evidence type="ECO:0000256" key="11">
    <source>
        <dbReference type="ARBA" id="ARBA00023201"/>
    </source>
</evidence>
<dbReference type="InterPro" id="IPR050277">
    <property type="entry name" value="Sodium:Solute_Symporter"/>
</dbReference>
<dbReference type="GO" id="GO:0015293">
    <property type="term" value="F:symporter activity"/>
    <property type="evidence" value="ECO:0007669"/>
    <property type="project" value="UniProtKB-KW"/>
</dbReference>
<evidence type="ECO:0000256" key="3">
    <source>
        <dbReference type="ARBA" id="ARBA00022448"/>
    </source>
</evidence>
<reference evidence="14" key="1">
    <citation type="submission" date="2023-08" db="EMBL/GenBank/DDBJ databases">
        <authorList>
            <person name="Chen Y."/>
            <person name="Shah S."/>
            <person name="Dougan E. K."/>
            <person name="Thang M."/>
            <person name="Chan C."/>
        </authorList>
    </citation>
    <scope>NUCLEOTIDE SEQUENCE</scope>
</reference>
<sequence>MAARAEDQKQGNVVLYVVVGVYLILLLVVAKIAHSRKKAATASAGEVQAHFGGSFGAATLLLTTFSTLYSGFTVTGIPDEAFDKGFVSLRWVGATLVIVAAMLLLYPRLRRLAVTREYKSPIDFVSDRYGTIRLRLLCAACSVVPMITYITAQMLSFTAMVQGMTFQAVIPKWACILFFIVLMLSLEVLGGMNSVVLTDVVQSTVMILSFLAVPFFLANEYGSLPDMGPADCPFLMSVSHATDSFSAPEQCTGMGSGCVAAGCIAAVRPEFYKFPSRSTLCDVIFFLINMLAAPLQPQMVQRCYMASSDASLRLVMAAMLVAPFLSQPPGIIMGLTKSAYDPAWPLVDRQASAFSAVTGQLKMAGPIQYFLVSVMTCSTLAAIMSTADSALMGASSVVSMDVIKGTLCKSLSTKNVVRAGELTSFIVCALSFALAMLLSSDQMAKIFVFQNGMLMQMLPAFGFGLYLNIAERAVTGGIAAGFASLVILFVAGNPLDDYVPSINVSVFFNFLFVALVQVFVPGITKGQLTVERIQKTMSSSREPSIALPALMIGLALVSAPWYGRAGEQEPIILGSPRWGIIQMLFFVAIFGLGVVACVRWRVPSDSCDLDVHGVGPKEEPVAPERDKV</sequence>
<feature type="transmembrane region" description="Helical" evidence="13">
    <location>
        <begin position="545"/>
        <end position="563"/>
    </location>
</feature>
<keyword evidence="6" id="KW-0769">Symport</keyword>
<dbReference type="Gene3D" id="1.20.1730.10">
    <property type="entry name" value="Sodium/glucose cotransporter"/>
    <property type="match status" value="1"/>
</dbReference>
<feature type="transmembrane region" description="Helical" evidence="13">
    <location>
        <begin position="51"/>
        <end position="69"/>
    </location>
</feature>
<comment type="similarity">
    <text evidence="2 12">Belongs to the sodium:solute symporter (SSF) (TC 2.A.21) family.</text>
</comment>
<feature type="transmembrane region" description="Helical" evidence="13">
    <location>
        <begin position="169"/>
        <end position="189"/>
    </location>
</feature>
<dbReference type="Proteomes" id="UP001178507">
    <property type="component" value="Unassembled WGS sequence"/>
</dbReference>
<feature type="transmembrane region" description="Helical" evidence="13">
    <location>
        <begin position="578"/>
        <end position="598"/>
    </location>
</feature>
<keyword evidence="3" id="KW-0813">Transport</keyword>
<keyword evidence="7 13" id="KW-1133">Transmembrane helix</keyword>
<dbReference type="AlphaFoldDB" id="A0AA36JEA5"/>
<keyword evidence="8" id="KW-0915">Sodium</keyword>
<evidence type="ECO:0000256" key="12">
    <source>
        <dbReference type="RuleBase" id="RU362091"/>
    </source>
</evidence>
<dbReference type="Pfam" id="PF00474">
    <property type="entry name" value="SSF"/>
    <property type="match status" value="1"/>
</dbReference>
<feature type="transmembrane region" description="Helical" evidence="13">
    <location>
        <begin position="274"/>
        <end position="293"/>
    </location>
</feature>
<keyword evidence="5 13" id="KW-0812">Transmembrane</keyword>
<evidence type="ECO:0000256" key="2">
    <source>
        <dbReference type="ARBA" id="ARBA00006434"/>
    </source>
</evidence>
<gene>
    <name evidence="14" type="ORF">EVOR1521_LOCUS27028</name>
</gene>
<feature type="transmembrane region" description="Helical" evidence="13">
    <location>
        <begin position="13"/>
        <end position="30"/>
    </location>
</feature>
<feature type="transmembrane region" description="Helical" evidence="13">
    <location>
        <begin position="367"/>
        <end position="387"/>
    </location>
</feature>
<evidence type="ECO:0000313" key="15">
    <source>
        <dbReference type="Proteomes" id="UP001178507"/>
    </source>
</evidence>
<evidence type="ECO:0000256" key="9">
    <source>
        <dbReference type="ARBA" id="ARBA00023065"/>
    </source>
</evidence>
<keyword evidence="4" id="KW-1003">Cell membrane</keyword>
<dbReference type="InterPro" id="IPR001734">
    <property type="entry name" value="Na/solute_symporter"/>
</dbReference>
<feature type="transmembrane region" description="Helical" evidence="13">
    <location>
        <begin position="196"/>
        <end position="217"/>
    </location>
</feature>
<dbReference type="InterPro" id="IPR038377">
    <property type="entry name" value="Na/Glc_symporter_sf"/>
</dbReference>
<evidence type="ECO:0000256" key="10">
    <source>
        <dbReference type="ARBA" id="ARBA00023136"/>
    </source>
</evidence>
<feature type="transmembrane region" description="Helical" evidence="13">
    <location>
        <begin position="446"/>
        <end position="467"/>
    </location>
</feature>
<dbReference type="PROSITE" id="PS50283">
    <property type="entry name" value="NA_SOLUT_SYMP_3"/>
    <property type="match status" value="1"/>
</dbReference>
<feature type="transmembrane region" description="Helical" evidence="13">
    <location>
        <begin position="314"/>
        <end position="335"/>
    </location>
</feature>
<keyword evidence="10 13" id="KW-0472">Membrane</keyword>
<evidence type="ECO:0000256" key="8">
    <source>
        <dbReference type="ARBA" id="ARBA00023053"/>
    </source>
</evidence>
<comment type="subcellular location">
    <subcellularLocation>
        <location evidence="1">Cell membrane</location>
        <topology evidence="1">Multi-pass membrane protein</topology>
    </subcellularLocation>
</comment>
<feature type="transmembrane region" description="Helical" evidence="13">
    <location>
        <begin position="136"/>
        <end position="157"/>
    </location>
</feature>
<name>A0AA36JEA5_9DINO</name>
<dbReference type="EMBL" id="CAUJNA010003549">
    <property type="protein sequence ID" value="CAJ1404620.1"/>
    <property type="molecule type" value="Genomic_DNA"/>
</dbReference>
<feature type="transmembrane region" description="Helical" evidence="13">
    <location>
        <begin position="474"/>
        <end position="492"/>
    </location>
</feature>
<protein>
    <submittedName>
        <fullName evidence="14">Uncharacterized protein</fullName>
    </submittedName>
</protein>
<evidence type="ECO:0000256" key="13">
    <source>
        <dbReference type="SAM" id="Phobius"/>
    </source>
</evidence>
<dbReference type="PANTHER" id="PTHR48086:SF3">
    <property type="entry name" value="SODIUM_PROLINE SYMPORTER"/>
    <property type="match status" value="1"/>
</dbReference>
<feature type="transmembrane region" description="Helical" evidence="13">
    <location>
        <begin position="422"/>
        <end position="440"/>
    </location>
</feature>
<keyword evidence="11" id="KW-0739">Sodium transport</keyword>
<organism evidence="14 15">
    <name type="scientific">Effrenium voratum</name>
    <dbReference type="NCBI Taxonomy" id="2562239"/>
    <lineage>
        <taxon>Eukaryota</taxon>
        <taxon>Sar</taxon>
        <taxon>Alveolata</taxon>
        <taxon>Dinophyceae</taxon>
        <taxon>Suessiales</taxon>
        <taxon>Symbiodiniaceae</taxon>
        <taxon>Effrenium</taxon>
    </lineage>
</organism>
<evidence type="ECO:0000256" key="6">
    <source>
        <dbReference type="ARBA" id="ARBA00022847"/>
    </source>
</evidence>
<feature type="transmembrane region" description="Helical" evidence="13">
    <location>
        <begin position="504"/>
        <end position="524"/>
    </location>
</feature>
<dbReference type="PANTHER" id="PTHR48086">
    <property type="entry name" value="SODIUM/PROLINE SYMPORTER-RELATED"/>
    <property type="match status" value="1"/>
</dbReference>
<evidence type="ECO:0000313" key="14">
    <source>
        <dbReference type="EMBL" id="CAJ1404620.1"/>
    </source>
</evidence>
<evidence type="ECO:0000256" key="1">
    <source>
        <dbReference type="ARBA" id="ARBA00004651"/>
    </source>
</evidence>
<evidence type="ECO:0000256" key="7">
    <source>
        <dbReference type="ARBA" id="ARBA00022989"/>
    </source>
</evidence>
<keyword evidence="15" id="KW-1185">Reference proteome</keyword>
<comment type="caution">
    <text evidence="14">The sequence shown here is derived from an EMBL/GenBank/DDBJ whole genome shotgun (WGS) entry which is preliminary data.</text>
</comment>
<feature type="transmembrane region" description="Helical" evidence="13">
    <location>
        <begin position="89"/>
        <end position="106"/>
    </location>
</feature>
<accession>A0AA36JEA5</accession>
<dbReference type="GO" id="GO:0005886">
    <property type="term" value="C:plasma membrane"/>
    <property type="evidence" value="ECO:0007669"/>
    <property type="project" value="UniProtKB-SubCell"/>
</dbReference>